<dbReference type="EMBL" id="BMGZ01000002">
    <property type="protein sequence ID" value="GGH98628.1"/>
    <property type="molecule type" value="Genomic_DNA"/>
</dbReference>
<evidence type="ECO:0000256" key="1">
    <source>
        <dbReference type="ARBA" id="ARBA00022801"/>
    </source>
</evidence>
<dbReference type="PANTHER" id="PTHR47572:SF4">
    <property type="entry name" value="LACTONASE DRP35"/>
    <property type="match status" value="1"/>
</dbReference>
<evidence type="ECO:0000313" key="8">
    <source>
        <dbReference type="Proteomes" id="UP000818603"/>
    </source>
</evidence>
<evidence type="ECO:0000313" key="7">
    <source>
        <dbReference type="Proteomes" id="UP000621856"/>
    </source>
</evidence>
<dbReference type="InterPro" id="IPR011042">
    <property type="entry name" value="6-blade_b-propeller_TolB-like"/>
</dbReference>
<protein>
    <submittedName>
        <fullName evidence="5 6">Gluconolactonase</fullName>
    </submittedName>
</protein>
<evidence type="ECO:0000313" key="5">
    <source>
        <dbReference type="EMBL" id="GGH98628.1"/>
    </source>
</evidence>
<dbReference type="PROSITE" id="PS51257">
    <property type="entry name" value="PROKAR_LIPOPROTEIN"/>
    <property type="match status" value="1"/>
</dbReference>
<dbReference type="GO" id="GO:0016787">
    <property type="term" value="F:hydrolase activity"/>
    <property type="evidence" value="ECO:0007669"/>
    <property type="project" value="UniProtKB-KW"/>
</dbReference>
<feature type="region of interest" description="Disordered" evidence="2">
    <location>
        <begin position="37"/>
        <end position="58"/>
    </location>
</feature>
<dbReference type="SUPFAM" id="SSF63829">
    <property type="entry name" value="Calcium-dependent phosphotriesterase"/>
    <property type="match status" value="1"/>
</dbReference>
<dbReference type="Pfam" id="PF08450">
    <property type="entry name" value="SGL"/>
    <property type="match status" value="1"/>
</dbReference>
<evidence type="ECO:0000256" key="2">
    <source>
        <dbReference type="SAM" id="MobiDB-lite"/>
    </source>
</evidence>
<keyword evidence="3" id="KW-0732">Signal</keyword>
<reference evidence="5" key="1">
    <citation type="journal article" date="2014" name="Int. J. Syst. Evol. Microbiol.">
        <title>Complete genome sequence of Corynebacterium casei LMG S-19264T (=DSM 44701T), isolated from a smear-ripened cheese.</title>
        <authorList>
            <consortium name="US DOE Joint Genome Institute (JGI-PGF)"/>
            <person name="Walter F."/>
            <person name="Albersmeier A."/>
            <person name="Kalinowski J."/>
            <person name="Ruckert C."/>
        </authorList>
    </citation>
    <scope>NUCLEOTIDE SEQUENCE</scope>
    <source>
        <strain evidence="5">CGMCC 1.14984</strain>
    </source>
</reference>
<reference evidence="6 8" key="2">
    <citation type="submission" date="2020-02" db="EMBL/GenBank/DDBJ databases">
        <title>Genome sequence of Parvularcula flava strain NH6-79.</title>
        <authorList>
            <person name="Abdul Karim M.H."/>
            <person name="Lam M.Q."/>
            <person name="Chen S.J."/>
            <person name="Yahya A."/>
            <person name="Shahir S."/>
            <person name="Shamsir M.S."/>
            <person name="Chong C.S."/>
        </authorList>
    </citation>
    <scope>NUCLEOTIDE SEQUENCE [LARGE SCALE GENOMIC DNA]</scope>
    <source>
        <strain evidence="6 8">NH6-79</strain>
    </source>
</reference>
<comment type="caution">
    <text evidence="5">The sequence shown here is derived from an EMBL/GenBank/DDBJ whole genome shotgun (WGS) entry which is preliminary data.</text>
</comment>
<name>A0A8J3A2R0_9PROT</name>
<dbReference type="InterPro" id="IPR013658">
    <property type="entry name" value="SGL"/>
</dbReference>
<dbReference type="RefSeq" id="WP_155140528.1">
    <property type="nucleotide sequence ID" value="NZ_BMGZ01000002.1"/>
</dbReference>
<dbReference type="Proteomes" id="UP000818603">
    <property type="component" value="Unassembled WGS sequence"/>
</dbReference>
<keyword evidence="8" id="KW-1185">Reference proteome</keyword>
<dbReference type="Proteomes" id="UP000621856">
    <property type="component" value="Unassembled WGS sequence"/>
</dbReference>
<proteinExistence type="predicted"/>
<evidence type="ECO:0000313" key="6">
    <source>
        <dbReference type="EMBL" id="NHK28488.1"/>
    </source>
</evidence>
<keyword evidence="1" id="KW-0378">Hydrolase</keyword>
<evidence type="ECO:0000256" key="3">
    <source>
        <dbReference type="SAM" id="SignalP"/>
    </source>
</evidence>
<dbReference type="Gene3D" id="2.120.10.30">
    <property type="entry name" value="TolB, C-terminal domain"/>
    <property type="match status" value="1"/>
</dbReference>
<gene>
    <name evidence="6" type="ORF">FF098_011275</name>
    <name evidence="5" type="ORF">GCM10011355_22670</name>
</gene>
<sequence length="382" mass="40642">MKKLLLASVMSGALSFVLGACEADMRDMAEDVSSAMKETADDTGIDDTGVDDTEAEETGSPYEMIGSIEIYDDRATALIPENAEIEKLTGNEFSWSEGPVWIGEGDYLLFSDVPENVIYKWSEEGGLETFLQPSGYDGPETDIFRESGTNGLILDDEPGHILMGDHGNRAITRLDLETKEKQSVVAYYDDKRFSSPNDLVLATSGALYFTDPPYGLQGGDDSPAKEQEINGVYMFASAPETGDEYVALVDGTLSRPNGVILSPDEQTLYVAQSDPEAATIFSYALGEDGLPTGRSVFHDMTGLVEQGLPGLPDGMAMDSEGNLYSTGPGGVHVFAPDGTRLALISTGTAAANVTFGGDGSTLYITSASFLARVDLLSIGVGF</sequence>
<organism evidence="5 7">
    <name type="scientific">Aquisalinus luteolus</name>
    <dbReference type="NCBI Taxonomy" id="1566827"/>
    <lineage>
        <taxon>Bacteria</taxon>
        <taxon>Pseudomonadati</taxon>
        <taxon>Pseudomonadota</taxon>
        <taxon>Alphaproteobacteria</taxon>
        <taxon>Parvularculales</taxon>
        <taxon>Parvularculaceae</taxon>
        <taxon>Aquisalinus</taxon>
    </lineage>
</organism>
<reference evidence="5" key="3">
    <citation type="submission" date="2020-09" db="EMBL/GenBank/DDBJ databases">
        <authorList>
            <person name="Sun Q."/>
            <person name="Zhou Y."/>
        </authorList>
    </citation>
    <scope>NUCLEOTIDE SEQUENCE</scope>
    <source>
        <strain evidence="5">CGMCC 1.14984</strain>
    </source>
</reference>
<dbReference type="InterPro" id="IPR051262">
    <property type="entry name" value="SMP-30/CGR1_Lactonase"/>
</dbReference>
<feature type="compositionally biased region" description="Acidic residues" evidence="2">
    <location>
        <begin position="41"/>
        <end position="57"/>
    </location>
</feature>
<accession>A0A8J3A2R0</accession>
<dbReference type="EMBL" id="VCJR02000002">
    <property type="protein sequence ID" value="NHK28488.1"/>
    <property type="molecule type" value="Genomic_DNA"/>
</dbReference>
<feature type="signal peptide" evidence="3">
    <location>
        <begin position="1"/>
        <end position="20"/>
    </location>
</feature>
<feature type="chain" id="PRO_5035201647" evidence="3">
    <location>
        <begin position="21"/>
        <end position="382"/>
    </location>
</feature>
<evidence type="ECO:0000259" key="4">
    <source>
        <dbReference type="Pfam" id="PF08450"/>
    </source>
</evidence>
<feature type="domain" description="SMP-30/Gluconolactonase/LRE-like region" evidence="4">
    <location>
        <begin position="95"/>
        <end position="368"/>
    </location>
</feature>
<dbReference type="PANTHER" id="PTHR47572">
    <property type="entry name" value="LIPOPROTEIN-RELATED"/>
    <property type="match status" value="1"/>
</dbReference>
<dbReference type="AlphaFoldDB" id="A0A8J3A2R0"/>